<dbReference type="InterPro" id="IPR056428">
    <property type="entry name" value="WH_GTF3C1"/>
</dbReference>
<dbReference type="InterPro" id="IPR056467">
    <property type="entry name" value="eWH_GTF3C1"/>
</dbReference>
<evidence type="ECO:0000256" key="4">
    <source>
        <dbReference type="ARBA" id="ARBA00023163"/>
    </source>
</evidence>
<evidence type="ECO:0000259" key="7">
    <source>
        <dbReference type="Pfam" id="PF23704"/>
    </source>
</evidence>
<dbReference type="PANTHER" id="PTHR15180:SF1">
    <property type="entry name" value="GENERAL TRANSCRIPTION FACTOR 3C POLYPEPTIDE 1"/>
    <property type="match status" value="1"/>
</dbReference>
<dbReference type="Pfam" id="PF24101">
    <property type="entry name" value="WHD_GTF3C1"/>
    <property type="match status" value="1"/>
</dbReference>
<feature type="domain" description="GTF3C1 extended winged-helix" evidence="8">
    <location>
        <begin position="488"/>
        <end position="583"/>
    </location>
</feature>
<dbReference type="Proteomes" id="UP000549394">
    <property type="component" value="Unassembled WGS sequence"/>
</dbReference>
<gene>
    <name evidence="9" type="ORF">DGYR_LOCUS6318</name>
</gene>
<evidence type="ECO:0000313" key="10">
    <source>
        <dbReference type="Proteomes" id="UP000549394"/>
    </source>
</evidence>
<evidence type="ECO:0000256" key="3">
    <source>
        <dbReference type="ARBA" id="ARBA00023125"/>
    </source>
</evidence>
<dbReference type="EMBL" id="CAJFCJ010000007">
    <property type="protein sequence ID" value="CAD5117834.1"/>
    <property type="molecule type" value="Genomic_DNA"/>
</dbReference>
<keyword evidence="10" id="KW-1185">Reference proteome</keyword>
<keyword evidence="5" id="KW-0539">Nucleus</keyword>
<comment type="subcellular location">
    <subcellularLocation>
        <location evidence="1">Nucleus</location>
    </subcellularLocation>
</comment>
<keyword evidence="4" id="KW-0804">Transcription</keyword>
<dbReference type="GO" id="GO:0003677">
    <property type="term" value="F:DNA binding"/>
    <property type="evidence" value="ECO:0007669"/>
    <property type="project" value="UniProtKB-KW"/>
</dbReference>
<dbReference type="InterPro" id="IPR007309">
    <property type="entry name" value="TFIIIC_Bblock-bd"/>
</dbReference>
<dbReference type="Pfam" id="PF23704">
    <property type="entry name" value="WHD_GTF3C1_N"/>
    <property type="match status" value="1"/>
</dbReference>
<protein>
    <submittedName>
        <fullName evidence="9">DgyrCDS6580</fullName>
    </submittedName>
</protein>
<sequence length="1592" mass="185717">MDILDSTIDEVALEGLDGITIPSLWIRLENRRPPLQFTLDDKGKRFIWKLLGQSEDIQFFKLKKPRSDIKYKIFGEDDDETLERQVDDEDNIYSFKLIRDGDVVGSCEEYQIRQDITKAAGKIPLEKALKTYGRNLVIVASQTCRYNVLFGKTMRHDLDINDKMYCFLELIGRGRWNGVDTGYLGKVMKVDSKYTFYVKKLLITYGLINSQVWHDSQKRTMVSILQLSRFHSLMMSKFQRIAENMSDYLLRKKNKRDSMSNVMNELDISYRDMKNFFRNNDFSQFFNKKSISVIKYKDSELTDIELNASTPNREIRIIELKRPFTVEELLEKQAEKNKNNEEDNETIEEKPLIMRQTLLQQMFDHVDSKETEGVSTSDFICFGFSKLECRSLCSSLHQTGLVDCVKIEVGRQKKGRYISKRHSKQGSKVSELREEMEKIYFYYKDKQANNPAIANMKEENDCLVGNFLKNRNDPKKPRYNKLTALNDSTTKTIRRASIVLDAIKNDKLVDELAIIQTIRKTEKEAGLSGTMDKKSFQRLLNKLEDSGYLKKINIHTNDEKSKEVKLVCHYTVQEQDEIVQNFTCMLEKTNLSPIKKEDRKDKSFFNVDMIVGDDSSRSFEPKFSPNAHVLYGYKPKMLRYKLFHEFLWYLTRYNGKKADNEPAWRDFIPKLTVKKYAGDKSNEGWCLSGEVLTLIPLSLLCNIYQIRYEIDDLEMNLRDSNTMFTPLKDLPSELKNKLCYKKRYKQSFKQILYDLCHLGLISLGNRQQYHEAERTFIYVHKKLKIIDTRDENRREHLFTLNTYDDWVDYWKFLETVCLETKPQKHLNNAGAGQSKKIKVASYNLKNSEKGKSDNEIIDVGNIPGDGSGAGGFDSLLYTHMTRNWYPPDCVKESKKRKPIQVKTPAPIATKRVSSSLSTLKRRKYPRIQNSVVSAIQAKARKTLKKVIKPDRRLRTDETDRKVKMLLKMRDVLRIRWSKEEDEILLMCKVANNLLMKSWVFSIPKQAVRDALHKYSPISKNKTSDACLKRIHHMGRTGTTTHKKIALYVNEFRMNRNLVKEYCSLETSASVSFQFINSAFSSLIEFLIEKFRPNEYLTNGCPINYQLKTLKDLKKNFEIDRNYTNESVVENHSLNTKEDAHYHVLRSYIHSALVAGDKKKRDTELYKAFKQYSDPLLRKVINDMKEDGMIIRAKKARTISSSCTLFTYSSIGQFHVAQRYDYVFFSKYDVDLCTKIVALINQLKRDKQLNFNETNEASSALCTSLMANDNSHLEVSLKNREKERAYRKRKANYVSWSVRLAIEDERIEETNTNDIAQYNYNKKLRIHKDTVAEVLSLMPRVNLTPPNVEEASLDRLSRNIYKIILEKDWIGADKDELNAHLRKSSPKDIQKRVNALIKLNYVAQAGRYKITYVATKCMRPWLLNASELLGEKEDSPPVKTTEEEMKDNDNSIDMKPIITDEEVVSKRYRQVQFAPRPWMTPEASLNKVSLKRMLFSVLSRITCNPGATKKKIYNYFQKKLCPVEVSELLDILRIIGAIKFKYLQIQERPTLFSKRRKISINESIILNENNDEVYLTVNPLAFIKVSQFFDELG</sequence>
<evidence type="ECO:0000256" key="1">
    <source>
        <dbReference type="ARBA" id="ARBA00004123"/>
    </source>
</evidence>
<dbReference type="GO" id="GO:0000127">
    <property type="term" value="C:transcription factor TFIIIC complex"/>
    <property type="evidence" value="ECO:0007669"/>
    <property type="project" value="InterPro"/>
</dbReference>
<name>A0A7I8VT93_9ANNE</name>
<evidence type="ECO:0000313" key="9">
    <source>
        <dbReference type="EMBL" id="CAD5117834.1"/>
    </source>
</evidence>
<dbReference type="GO" id="GO:0042791">
    <property type="term" value="P:5S class rRNA transcription by RNA polymerase III"/>
    <property type="evidence" value="ECO:0007669"/>
    <property type="project" value="TreeGrafter"/>
</dbReference>
<proteinExistence type="predicted"/>
<feature type="domain" description="General transcription factor 3C polypeptide 1 winged-helix" evidence="7">
    <location>
        <begin position="3"/>
        <end position="67"/>
    </location>
</feature>
<dbReference type="InterPro" id="IPR044210">
    <property type="entry name" value="Tfc3-like"/>
</dbReference>
<accession>A0A7I8VT93</accession>
<evidence type="ECO:0000256" key="5">
    <source>
        <dbReference type="ARBA" id="ARBA00023242"/>
    </source>
</evidence>
<organism evidence="9 10">
    <name type="scientific">Dimorphilus gyrociliatus</name>
    <dbReference type="NCBI Taxonomy" id="2664684"/>
    <lineage>
        <taxon>Eukaryota</taxon>
        <taxon>Metazoa</taxon>
        <taxon>Spiralia</taxon>
        <taxon>Lophotrochozoa</taxon>
        <taxon>Annelida</taxon>
        <taxon>Polychaeta</taxon>
        <taxon>Polychaeta incertae sedis</taxon>
        <taxon>Dinophilidae</taxon>
        <taxon>Dimorphilus</taxon>
    </lineage>
</organism>
<dbReference type="PANTHER" id="PTHR15180">
    <property type="entry name" value="GENERAL TRANSCRIPTION FACTOR 3C POLYPEPTIDE 1"/>
    <property type="match status" value="1"/>
</dbReference>
<evidence type="ECO:0000256" key="2">
    <source>
        <dbReference type="ARBA" id="ARBA00022553"/>
    </source>
</evidence>
<keyword evidence="3" id="KW-0238">DNA-binding</keyword>
<feature type="domain" description="B-block binding subunit of TFIIIC" evidence="6">
    <location>
        <begin position="164"/>
        <end position="232"/>
    </location>
</feature>
<evidence type="ECO:0000259" key="6">
    <source>
        <dbReference type="Pfam" id="PF04182"/>
    </source>
</evidence>
<dbReference type="OrthoDB" id="6262911at2759"/>
<keyword evidence="2" id="KW-0597">Phosphoprotein</keyword>
<dbReference type="Pfam" id="PF04182">
    <property type="entry name" value="B-block_TFIIIC"/>
    <property type="match status" value="1"/>
</dbReference>
<dbReference type="GO" id="GO:0006384">
    <property type="term" value="P:transcription initiation at RNA polymerase III promoter"/>
    <property type="evidence" value="ECO:0007669"/>
    <property type="project" value="InterPro"/>
</dbReference>
<dbReference type="GO" id="GO:0005634">
    <property type="term" value="C:nucleus"/>
    <property type="evidence" value="ECO:0007669"/>
    <property type="project" value="UniProtKB-SubCell"/>
</dbReference>
<comment type="caution">
    <text evidence="9">The sequence shown here is derived from an EMBL/GenBank/DDBJ whole genome shotgun (WGS) entry which is preliminary data.</text>
</comment>
<reference evidence="9 10" key="1">
    <citation type="submission" date="2020-08" db="EMBL/GenBank/DDBJ databases">
        <authorList>
            <person name="Hejnol A."/>
        </authorList>
    </citation>
    <scope>NUCLEOTIDE SEQUENCE [LARGE SCALE GENOMIC DNA]</scope>
</reference>
<evidence type="ECO:0000259" key="8">
    <source>
        <dbReference type="Pfam" id="PF24101"/>
    </source>
</evidence>